<comment type="caution">
    <text evidence="2">The sequence shown here is derived from an EMBL/GenBank/DDBJ whole genome shotgun (WGS) entry which is preliminary data.</text>
</comment>
<feature type="region of interest" description="Disordered" evidence="1">
    <location>
        <begin position="103"/>
        <end position="125"/>
    </location>
</feature>
<evidence type="ECO:0000313" key="3">
    <source>
        <dbReference type="Proteomes" id="UP001321473"/>
    </source>
</evidence>
<dbReference type="Proteomes" id="UP001321473">
    <property type="component" value="Unassembled WGS sequence"/>
</dbReference>
<organism evidence="2 3">
    <name type="scientific">Amblyomma americanum</name>
    <name type="common">Lone star tick</name>
    <dbReference type="NCBI Taxonomy" id="6943"/>
    <lineage>
        <taxon>Eukaryota</taxon>
        <taxon>Metazoa</taxon>
        <taxon>Ecdysozoa</taxon>
        <taxon>Arthropoda</taxon>
        <taxon>Chelicerata</taxon>
        <taxon>Arachnida</taxon>
        <taxon>Acari</taxon>
        <taxon>Parasitiformes</taxon>
        <taxon>Ixodida</taxon>
        <taxon>Ixodoidea</taxon>
        <taxon>Ixodidae</taxon>
        <taxon>Amblyomminae</taxon>
        <taxon>Amblyomma</taxon>
    </lineage>
</organism>
<keyword evidence="3" id="KW-1185">Reference proteome</keyword>
<accession>A0AAQ4E1C1</accession>
<gene>
    <name evidence="2" type="ORF">V5799_015023</name>
</gene>
<protein>
    <submittedName>
        <fullName evidence="2">Uncharacterized protein</fullName>
    </submittedName>
</protein>
<proteinExistence type="predicted"/>
<name>A0AAQ4E1C1_AMBAM</name>
<evidence type="ECO:0000256" key="1">
    <source>
        <dbReference type="SAM" id="MobiDB-lite"/>
    </source>
</evidence>
<dbReference type="AlphaFoldDB" id="A0AAQ4E1C1"/>
<sequence length="125" mass="14293">MRYNGIVSCSTAVNRELRKRYKFTSTDRLTLYAWNAFEGVCLQCDRKFLTGDHWKLLEVVISSASHEAVTFRHSGRWQREDKPIAWSRRTRGSYDALLLGSGTTWRAGTHSGKRRGGHRDSSLSA</sequence>
<reference evidence="2 3" key="1">
    <citation type="journal article" date="2023" name="Arcadia Sci">
        <title>De novo assembly of a long-read Amblyomma americanum tick genome.</title>
        <authorList>
            <person name="Chou S."/>
            <person name="Poskanzer K.E."/>
            <person name="Rollins M."/>
            <person name="Thuy-Boun P.S."/>
        </authorList>
    </citation>
    <scope>NUCLEOTIDE SEQUENCE [LARGE SCALE GENOMIC DNA]</scope>
    <source>
        <strain evidence="2">F_SG_1</strain>
        <tissue evidence="2">Salivary glands</tissue>
    </source>
</reference>
<evidence type="ECO:0000313" key="2">
    <source>
        <dbReference type="EMBL" id="KAK8768511.1"/>
    </source>
</evidence>
<dbReference type="EMBL" id="JARKHS020023805">
    <property type="protein sequence ID" value="KAK8768511.1"/>
    <property type="molecule type" value="Genomic_DNA"/>
</dbReference>